<sequence>MSRDSPHRHPPVRGGGPVVQAPHVLSVRMNDAAAGTLGPRPLVAELTPRLRALVAEGVVLRGEVLVFAGHADRADTADRTDLTGWECTVSSFHLDDVVPVRVGHLDSRQPVVSEADQLLMLRHGVGFALEIVRLVRELPESVAVRCIVSANSTNGTFRFHRIRSGESWLQADLDGYRSEKVVVVDGGPSSALNAVAGQPRA</sequence>
<organism evidence="2 3">
    <name type="scientific">Actinophytocola glycyrrhizae</name>
    <dbReference type="NCBI Taxonomy" id="2044873"/>
    <lineage>
        <taxon>Bacteria</taxon>
        <taxon>Bacillati</taxon>
        <taxon>Actinomycetota</taxon>
        <taxon>Actinomycetes</taxon>
        <taxon>Pseudonocardiales</taxon>
        <taxon>Pseudonocardiaceae</taxon>
    </lineage>
</organism>
<accession>A0ABV9SDP5</accession>
<name>A0ABV9SDP5_9PSEU</name>
<gene>
    <name evidence="2" type="ORF">ACFPCV_34255</name>
</gene>
<keyword evidence="3" id="KW-1185">Reference proteome</keyword>
<dbReference type="Proteomes" id="UP001595859">
    <property type="component" value="Unassembled WGS sequence"/>
</dbReference>
<dbReference type="EMBL" id="JBHSIS010000022">
    <property type="protein sequence ID" value="MFC4858588.1"/>
    <property type="molecule type" value="Genomic_DNA"/>
</dbReference>
<comment type="caution">
    <text evidence="2">The sequence shown here is derived from an EMBL/GenBank/DDBJ whole genome shotgun (WGS) entry which is preliminary data.</text>
</comment>
<evidence type="ECO:0000313" key="3">
    <source>
        <dbReference type="Proteomes" id="UP001595859"/>
    </source>
</evidence>
<dbReference type="RefSeq" id="WP_378061116.1">
    <property type="nucleotide sequence ID" value="NZ_JBHSIS010000022.1"/>
</dbReference>
<feature type="region of interest" description="Disordered" evidence="1">
    <location>
        <begin position="1"/>
        <end position="20"/>
    </location>
</feature>
<evidence type="ECO:0000256" key="1">
    <source>
        <dbReference type="SAM" id="MobiDB-lite"/>
    </source>
</evidence>
<reference evidence="3" key="1">
    <citation type="journal article" date="2019" name="Int. J. Syst. Evol. Microbiol.">
        <title>The Global Catalogue of Microorganisms (GCM) 10K type strain sequencing project: providing services to taxonomists for standard genome sequencing and annotation.</title>
        <authorList>
            <consortium name="The Broad Institute Genomics Platform"/>
            <consortium name="The Broad Institute Genome Sequencing Center for Infectious Disease"/>
            <person name="Wu L."/>
            <person name="Ma J."/>
        </authorList>
    </citation>
    <scope>NUCLEOTIDE SEQUENCE [LARGE SCALE GENOMIC DNA]</scope>
    <source>
        <strain evidence="3">ZS-22-S1</strain>
    </source>
</reference>
<proteinExistence type="predicted"/>
<protein>
    <submittedName>
        <fullName evidence="2">Uncharacterized protein</fullName>
    </submittedName>
</protein>
<evidence type="ECO:0000313" key="2">
    <source>
        <dbReference type="EMBL" id="MFC4858588.1"/>
    </source>
</evidence>